<keyword evidence="1" id="KW-0812">Transmembrane</keyword>
<dbReference type="InterPro" id="IPR021354">
    <property type="entry name" value="DUF2975"/>
</dbReference>
<sequence length="193" mass="20117">MIDGYRDWLGELRTALTVATVLGAVAGIGTVAQAVTADAVELTIQTAGAPPYPGLPPRVSLSDGGAMDVTVADPTWAERFASVAVGVPSYLLGMVIIVALWRIVRTALRTDPFAAGPARGLRRLGIGTLVGGLVADVLRTVAGALGSTLVYDDGWALSASYSWWWLLLGFGLVAVGEVLRRGAAMRAELEEVV</sequence>
<dbReference type="EMBL" id="JAVDYB010000001">
    <property type="protein sequence ID" value="MDR7278352.1"/>
    <property type="molecule type" value="Genomic_DNA"/>
</dbReference>
<organism evidence="2 3">
    <name type="scientific">Catenuloplanes atrovinosus</name>
    <dbReference type="NCBI Taxonomy" id="137266"/>
    <lineage>
        <taxon>Bacteria</taxon>
        <taxon>Bacillati</taxon>
        <taxon>Actinomycetota</taxon>
        <taxon>Actinomycetes</taxon>
        <taxon>Micromonosporales</taxon>
        <taxon>Micromonosporaceae</taxon>
        <taxon>Catenuloplanes</taxon>
    </lineage>
</organism>
<accession>A0AAE4CBS4</accession>
<reference evidence="2" key="1">
    <citation type="submission" date="2023-07" db="EMBL/GenBank/DDBJ databases">
        <title>Sequencing the genomes of 1000 actinobacteria strains.</title>
        <authorList>
            <person name="Klenk H.-P."/>
        </authorList>
    </citation>
    <scope>NUCLEOTIDE SEQUENCE</scope>
    <source>
        <strain evidence="2">DSM 44707</strain>
    </source>
</reference>
<evidence type="ECO:0008006" key="4">
    <source>
        <dbReference type="Google" id="ProtNLM"/>
    </source>
</evidence>
<feature type="transmembrane region" description="Helical" evidence="1">
    <location>
        <begin position="80"/>
        <end position="104"/>
    </location>
</feature>
<protein>
    <recommendedName>
        <fullName evidence="4">DUF2975 domain-containing protein</fullName>
    </recommendedName>
</protein>
<feature type="transmembrane region" description="Helical" evidence="1">
    <location>
        <begin position="124"/>
        <end position="142"/>
    </location>
</feature>
<keyword evidence="1" id="KW-0472">Membrane</keyword>
<evidence type="ECO:0000313" key="3">
    <source>
        <dbReference type="Proteomes" id="UP001183643"/>
    </source>
</evidence>
<feature type="transmembrane region" description="Helical" evidence="1">
    <location>
        <begin position="162"/>
        <end position="179"/>
    </location>
</feature>
<comment type="caution">
    <text evidence="2">The sequence shown here is derived from an EMBL/GenBank/DDBJ whole genome shotgun (WGS) entry which is preliminary data.</text>
</comment>
<feature type="transmembrane region" description="Helical" evidence="1">
    <location>
        <begin position="12"/>
        <end position="32"/>
    </location>
</feature>
<dbReference type="Pfam" id="PF11188">
    <property type="entry name" value="DUF2975"/>
    <property type="match status" value="1"/>
</dbReference>
<gene>
    <name evidence="2" type="ORF">J2S41_005130</name>
</gene>
<keyword evidence="3" id="KW-1185">Reference proteome</keyword>
<dbReference type="Proteomes" id="UP001183643">
    <property type="component" value="Unassembled WGS sequence"/>
</dbReference>
<evidence type="ECO:0000256" key="1">
    <source>
        <dbReference type="SAM" id="Phobius"/>
    </source>
</evidence>
<dbReference type="RefSeq" id="WP_310371207.1">
    <property type="nucleotide sequence ID" value="NZ_JAVDYB010000001.1"/>
</dbReference>
<name>A0AAE4CBS4_9ACTN</name>
<keyword evidence="1" id="KW-1133">Transmembrane helix</keyword>
<proteinExistence type="predicted"/>
<evidence type="ECO:0000313" key="2">
    <source>
        <dbReference type="EMBL" id="MDR7278352.1"/>
    </source>
</evidence>
<dbReference type="AlphaFoldDB" id="A0AAE4CBS4"/>